<dbReference type="AlphaFoldDB" id="A0A2U3LY06"/>
<gene>
    <name evidence="1" type="ORF">SBF1_950006</name>
</gene>
<dbReference type="InterPro" id="IPR007391">
    <property type="entry name" value="Vancomycin_resist_VanW"/>
</dbReference>
<sequence length="73" mass="8492">MSYVLKDQDATVSYGTLDFRFRNDTHGYILISARTGSNWLRIQLYGLADDQHPVLLRPDGYPSFPEDWNQDLK</sequence>
<evidence type="ECO:0000313" key="1">
    <source>
        <dbReference type="EMBL" id="SPF56729.1"/>
    </source>
</evidence>
<accession>A0A2U3LY06</accession>
<dbReference type="Proteomes" id="UP000238916">
    <property type="component" value="Unassembled WGS sequence"/>
</dbReference>
<evidence type="ECO:0000313" key="2">
    <source>
        <dbReference type="Proteomes" id="UP000238916"/>
    </source>
</evidence>
<reference evidence="2" key="1">
    <citation type="submission" date="2018-02" db="EMBL/GenBank/DDBJ databases">
        <authorList>
            <person name="Hausmann B."/>
        </authorList>
    </citation>
    <scope>NUCLEOTIDE SEQUENCE [LARGE SCALE GENOMIC DNA]</scope>
    <source>
        <strain evidence="2">Peat soil MAG SbF1</strain>
    </source>
</reference>
<dbReference type="Pfam" id="PF04294">
    <property type="entry name" value="VanW"/>
    <property type="match status" value="1"/>
</dbReference>
<protein>
    <submittedName>
        <fullName evidence="1">Uncharacterized protein</fullName>
    </submittedName>
</protein>
<name>A0A2U3LY06_9FIRM</name>
<organism evidence="1 2">
    <name type="scientific">Candidatus Desulfosporosinus infrequens</name>
    <dbReference type="NCBI Taxonomy" id="2043169"/>
    <lineage>
        <taxon>Bacteria</taxon>
        <taxon>Bacillati</taxon>
        <taxon>Bacillota</taxon>
        <taxon>Clostridia</taxon>
        <taxon>Eubacteriales</taxon>
        <taxon>Desulfitobacteriaceae</taxon>
        <taxon>Desulfosporosinus</taxon>
    </lineage>
</organism>
<dbReference type="EMBL" id="OMOF01000945">
    <property type="protein sequence ID" value="SPF56729.1"/>
    <property type="molecule type" value="Genomic_DNA"/>
</dbReference>
<proteinExistence type="predicted"/>